<gene>
    <name evidence="1" type="ORF">MENT_LOCUS43544</name>
</gene>
<sequence>METDLQKQLDSHLVRIMVRNNISSPFFDDKDLQEIVKLAFQDQKIFGRFHFTQNVIPIMAVFQLSM</sequence>
<accession>A0A6V7WUQ7</accession>
<reference evidence="1 2" key="1">
    <citation type="submission" date="2020-08" db="EMBL/GenBank/DDBJ databases">
        <authorList>
            <person name="Koutsovoulos G."/>
            <person name="Danchin GJ E."/>
        </authorList>
    </citation>
    <scope>NUCLEOTIDE SEQUENCE [LARGE SCALE GENOMIC DNA]</scope>
</reference>
<comment type="caution">
    <text evidence="1">The sequence shown here is derived from an EMBL/GenBank/DDBJ whole genome shotgun (WGS) entry which is preliminary data.</text>
</comment>
<evidence type="ECO:0000313" key="2">
    <source>
        <dbReference type="Proteomes" id="UP000580250"/>
    </source>
</evidence>
<dbReference type="EMBL" id="CAJEWN010000830">
    <property type="protein sequence ID" value="CAD2190733.1"/>
    <property type="molecule type" value="Genomic_DNA"/>
</dbReference>
<evidence type="ECO:0000313" key="1">
    <source>
        <dbReference type="EMBL" id="CAD2190733.1"/>
    </source>
</evidence>
<dbReference type="Proteomes" id="UP000580250">
    <property type="component" value="Unassembled WGS sequence"/>
</dbReference>
<organism evidence="1 2">
    <name type="scientific">Meloidogyne enterolobii</name>
    <name type="common">Root-knot nematode worm</name>
    <name type="synonym">Meloidogyne mayaguensis</name>
    <dbReference type="NCBI Taxonomy" id="390850"/>
    <lineage>
        <taxon>Eukaryota</taxon>
        <taxon>Metazoa</taxon>
        <taxon>Ecdysozoa</taxon>
        <taxon>Nematoda</taxon>
        <taxon>Chromadorea</taxon>
        <taxon>Rhabditida</taxon>
        <taxon>Tylenchina</taxon>
        <taxon>Tylenchomorpha</taxon>
        <taxon>Tylenchoidea</taxon>
        <taxon>Meloidogynidae</taxon>
        <taxon>Meloidogyninae</taxon>
        <taxon>Meloidogyne</taxon>
    </lineage>
</organism>
<protein>
    <submittedName>
        <fullName evidence="1">Uncharacterized protein</fullName>
    </submittedName>
</protein>
<name>A0A6V7WUQ7_MELEN</name>
<dbReference type="AlphaFoldDB" id="A0A6V7WUQ7"/>
<proteinExistence type="predicted"/>